<evidence type="ECO:0000256" key="4">
    <source>
        <dbReference type="ARBA" id="ARBA00022737"/>
    </source>
</evidence>
<dbReference type="NCBIfam" id="NF003417">
    <property type="entry name" value="PRK04813.1"/>
    <property type="match status" value="3"/>
</dbReference>
<evidence type="ECO:0000313" key="6">
    <source>
        <dbReference type="EMBL" id="WZB86541.1"/>
    </source>
</evidence>
<keyword evidence="2" id="KW-0596">Phosphopantetheine</keyword>
<reference evidence="6 7" key="1">
    <citation type="submission" date="2024-04" db="EMBL/GenBank/DDBJ databases">
        <title>Okeanomitos corallinicola gen. &amp; sp. nov. (Nostocales, Cyanobacteria), a new toxic marine heterocyst-forming cyanobacterium from a coral reef.</title>
        <authorList>
            <person name="Li H."/>
            <person name="Li R."/>
            <person name="Kang J."/>
            <person name="Hii K.S."/>
            <person name="Mohamed H.F."/>
            <person name="Xu X."/>
            <person name="Luo Z."/>
        </authorList>
    </citation>
    <scope>NUCLEOTIDE SEQUENCE [LARGE SCALE GENOMIC DNA]</scope>
    <source>
        <strain evidence="6 7">TIOX110</strain>
    </source>
</reference>
<protein>
    <submittedName>
        <fullName evidence="6">Amino acid adenylation domain-containing protein</fullName>
    </submittedName>
</protein>
<dbReference type="Gene3D" id="1.10.1200.10">
    <property type="entry name" value="ACP-like"/>
    <property type="match status" value="2"/>
</dbReference>
<dbReference type="SMART" id="SM00823">
    <property type="entry name" value="PKS_PP"/>
    <property type="match status" value="2"/>
</dbReference>
<dbReference type="SUPFAM" id="SSF52777">
    <property type="entry name" value="CoA-dependent acyltransferases"/>
    <property type="match status" value="4"/>
</dbReference>
<comment type="cofactor">
    <cofactor evidence="1">
        <name>pantetheine 4'-phosphate</name>
        <dbReference type="ChEBI" id="CHEBI:47942"/>
    </cofactor>
</comment>
<dbReference type="RefSeq" id="WP_353929455.1">
    <property type="nucleotide sequence ID" value="NZ_CP150886.1"/>
</dbReference>
<dbReference type="InterPro" id="IPR023213">
    <property type="entry name" value="CAT-like_dom_sf"/>
</dbReference>
<keyword evidence="3" id="KW-0597">Phosphoprotein</keyword>
<dbReference type="SUPFAM" id="SSF56801">
    <property type="entry name" value="Acetyl-CoA synthetase-like"/>
    <property type="match status" value="2"/>
</dbReference>
<dbReference type="Pfam" id="PF00550">
    <property type="entry name" value="PP-binding"/>
    <property type="match status" value="2"/>
</dbReference>
<keyword evidence="7" id="KW-1185">Reference proteome</keyword>
<dbReference type="Gene3D" id="3.40.50.980">
    <property type="match status" value="4"/>
</dbReference>
<feature type="domain" description="Carrier" evidence="5">
    <location>
        <begin position="1002"/>
        <end position="1077"/>
    </location>
</feature>
<evidence type="ECO:0000256" key="3">
    <source>
        <dbReference type="ARBA" id="ARBA00022553"/>
    </source>
</evidence>
<dbReference type="EMBL" id="CP150886">
    <property type="protein sequence ID" value="WZB86541.1"/>
    <property type="molecule type" value="Genomic_DNA"/>
</dbReference>
<dbReference type="InterPro" id="IPR025110">
    <property type="entry name" value="AMP-bd_C"/>
</dbReference>
<dbReference type="InterPro" id="IPR029063">
    <property type="entry name" value="SAM-dependent_MTases_sf"/>
</dbReference>
<feature type="domain" description="Carrier" evidence="5">
    <location>
        <begin position="2474"/>
        <end position="2549"/>
    </location>
</feature>
<evidence type="ECO:0000259" key="5">
    <source>
        <dbReference type="PROSITE" id="PS50075"/>
    </source>
</evidence>
<dbReference type="Gene3D" id="2.30.38.10">
    <property type="entry name" value="Luciferase, Domain 3"/>
    <property type="match status" value="2"/>
</dbReference>
<dbReference type="InterPro" id="IPR000873">
    <property type="entry name" value="AMP-dep_synth/lig_dom"/>
</dbReference>
<dbReference type="InterPro" id="IPR013217">
    <property type="entry name" value="Methyltransf_12"/>
</dbReference>
<dbReference type="SUPFAM" id="SSF53335">
    <property type="entry name" value="S-adenosyl-L-methionine-dependent methyltransferases"/>
    <property type="match status" value="1"/>
</dbReference>
<dbReference type="Gene3D" id="3.30.300.30">
    <property type="match status" value="3"/>
</dbReference>
<dbReference type="Proteomes" id="UP001483337">
    <property type="component" value="Chromosome"/>
</dbReference>
<evidence type="ECO:0000256" key="1">
    <source>
        <dbReference type="ARBA" id="ARBA00001957"/>
    </source>
</evidence>
<sequence length="2570" mass="293477">MSDILKRLENLSPEKRELVLQKLKQQQKSPALKPISREQPIPLSFAQQRLWFLDQLEGDNYVYNIPFFWKIDGYLNINSLEKAIKEIIQRHEILRTSFSVINESPTQIIHLQSQLKIQVLDWKQLTASEQLNQAQKLAKEELQQPFNLSKSPLIRVKLLQLTEQSQLLFLVIYHIIADGWSMDIFRRELFNLYTDFCAEKSSSLPELSLQYADFAHWQRQYLQGDILQKQINYWQQQLAEVSPLLELPTDHPRPSVQSFRGRSEFLQIDRDLTQKLKHLSQESGTTMFMTLLTVFALLLSRYSGKEDIVIGSAIANRNRREIEPLIGFFVNTLALRTNLQGNPTFKELLQRVKQVTLDAYDHQDLPFEKLVDELGLERSLAYHPLFQVAFGLQTGTQEKLEIPGLTLTRFEWENTTTLFDLSLIFRETPQGLIGEWEYATDLFDQETIQRMLGHFEVLIKTIIDQPNQKINNISLLIEKEIQQLQIWNQTQTKYPQNKTLVDLFTEQVNKNPNNLAVVFESQSLTYQQLNEKSNQLANYLIENYQIQADTLIGISVERSLEMIIGVLGILKAGAAYVPIDPNYPQERIKFMLADSGISVLLTQSFLLDKLPLLDNSIEVFCLDDSSRKDAKTQRKTQSEIRKNEIKPNNLAYVIYTSGSTGKPKGVMIEHQAIVNLALAWTETFKIQNHSRLLQFGSFSFDLSIGEISTALVSGACLYLGNKETLLPGHSLVDFLTKHKITHSFLSPSALSVLPKVSFPDLKCITVGGEVCSDELVSQWGKGRNFYNCYGPTESTVIAALYLCQPNDKKPAIGKPISNTHIYILDANNQLLPPGIPGELCIAGAGLARGYLNRPQITAEKFIDIELFGKTERIYKTGDLAKWNYDGNLEYLGRIDDLIKLRGFRIEIGEIESLLLQHHLVKEAVVVLSTNNGNSKLLAYITELEKSANLATEVKEYLKNRLPNYMIPSQIMVLETLPLTANGKLDRRALPTPNIDIADNLEIPVTPTEEILASLWQGLLKIKSVGRSDNFFELGGNSLLATQLVTRIRDSLSVDLPVRKVFEQSILSELAREIEKATQSVNLLPLLPQPENEPKALSFAQSRLWFLAQLEGQGTSSTYNMPVAFHLDGNLNVEVLKQSLTYLLQRHSSLRTYFPALEGEPQVVVRNIEEIEVLEIVDLQKFDPQTQAETVQKLADIHAQTPFDLNIDCLFRAKLLQLSQTKNILLMNMHHIISDGWSMGVFKREWEQAYAAYAAGATPNLAPLPIQYSDFADWQRNWLQGEILKTHEDYWQKQLGDAPRLLELPTDYPRPAQQSYQGKREEYFLSQELTQQLKHLSQEQGVSLFMTLFTAFSILLSRYSRQEDLCVGSGIANRTHSYTEKLIGFFVNTLVLRSKIQSEKTFIDLLQQTRQTCLDAYAHQDIPFEYLVEKLQPERSLSYNPLCQVMIVVQNMEGAGKNVSLTGLEIQQLEQNYPFAKFDLTLYLFEKNEQLYCMWEYATDLFADSTIKRMAAHFEVLLTAIIQNPQQLIYQLPLITTTEIKQLQTWNQTYNNYLQNQTLVDLFAQQVTQKTNNLAVVFESQSLTYQQLNEKSNQLADYLIENYQIQPDTLIGISVERSLEMIIGVLGILKAGGAYVPIDPNYPQERIKFMLEDAGISVLLTQSFLLDKLPLNDLDNSIEVFCLDDSSRQDAKTQRKKQTEIRKNEIKPNNLAYVIYTSGSTGKPKGVMIEHRGIVNLTLAVNQVLQIQHQSRLLQFASFSFDASIWEIATTLVAGACLYLAQKETLLPSQDLINFLTEHKISHLTLPPSVLSLLPPANLPDLQVLVTAGETCPTELVNQWAKGRHFFNAYGPTESTVCASIFLCQPNDKKPPIGKPISNLHIYILDANNQLLPPGIPGELCIAGAGLARGYLNRPEITAEKFIDIELFGKTERIYKTGDLAKWNHDGDLEYLGRIDHQVKLRGFRIELSEIEASLLKHPKIQEAVVVVSKDSDFDQRLVAYIVPTTKEENTNSNELVELWSDLFNTNYSQQTNPTDDPTLNIVGWNDSYTGEPISPTAMQEWRDTTIAKILELTPKKVWEIGCGSGMLLFKVAPHCQHYLGTDFSPEALQYIEQYLEPQALKNKVSLKVGAANQFTDIETNVYDLVIINSVIQYFPSLDYLIEVIEGTIKTVSHQGKIFLGDVRNLHLLEAFHTASEFYRSADELSIQELRQNVQTSIRTEEELLIDPDFFFAIQQKFPRITHVEIQLKRGNNHTEMSRFRYDVVLYLDQAEANFIEPECLNWQEQQLNLETIEEILTTQKPDLLNIKNIPNARLSLEMALLDKISQSDGTIADLKTAIFQLELGIEPETFCTLMGDLPYKVFIQYSSLNLANYDVIFQRNIPGRKQIPRFNQRENWRFKPWQDYANQPLQYRTNQVDPALLTEWRDFIGKTLPDYMIPSHFMVIEKLPLTPNGKIDRQALPAPDQIVDIKNIELPVTETEKSLAQLWIKLLKYEIISRTDNFFNLGGHSLLATQLCYRIRDQFKIDIPLRQVFEFPILSELANYIDSCIWVNSNTSEIEPLSSDEEEIEL</sequence>
<dbReference type="Pfam" id="PF08242">
    <property type="entry name" value="Methyltransf_12"/>
    <property type="match status" value="1"/>
</dbReference>
<dbReference type="Gene3D" id="3.30.559.30">
    <property type="entry name" value="Nonribosomal peptide synthetase, condensation domain"/>
    <property type="match status" value="2"/>
</dbReference>
<dbReference type="PROSITE" id="PS00012">
    <property type="entry name" value="PHOSPHOPANTETHEINE"/>
    <property type="match status" value="1"/>
</dbReference>
<dbReference type="InterPro" id="IPR001242">
    <property type="entry name" value="Condensation_dom"/>
</dbReference>
<proteinExistence type="predicted"/>
<dbReference type="InterPro" id="IPR045851">
    <property type="entry name" value="AMP-bd_C_sf"/>
</dbReference>
<dbReference type="Pfam" id="PF00668">
    <property type="entry name" value="Condensation"/>
    <property type="match status" value="2"/>
</dbReference>
<dbReference type="Pfam" id="PF00501">
    <property type="entry name" value="AMP-binding"/>
    <property type="match status" value="2"/>
</dbReference>
<dbReference type="Gene3D" id="3.40.50.150">
    <property type="entry name" value="Vaccinia Virus protein VP39"/>
    <property type="match status" value="1"/>
</dbReference>
<dbReference type="NCBIfam" id="TIGR01733">
    <property type="entry name" value="AA-adenyl-dom"/>
    <property type="match status" value="2"/>
</dbReference>
<dbReference type="PANTHER" id="PTHR45527">
    <property type="entry name" value="NONRIBOSOMAL PEPTIDE SYNTHETASE"/>
    <property type="match status" value="1"/>
</dbReference>
<evidence type="ECO:0000313" key="7">
    <source>
        <dbReference type="Proteomes" id="UP001483337"/>
    </source>
</evidence>
<accession>A0ABZ2UME2</accession>
<dbReference type="CDD" id="cd19531">
    <property type="entry name" value="LCL_NRPS-like"/>
    <property type="match status" value="2"/>
</dbReference>
<dbReference type="InterPro" id="IPR020806">
    <property type="entry name" value="PKS_PP-bd"/>
</dbReference>
<evidence type="ECO:0000256" key="2">
    <source>
        <dbReference type="ARBA" id="ARBA00022450"/>
    </source>
</evidence>
<dbReference type="InterPro" id="IPR036736">
    <property type="entry name" value="ACP-like_sf"/>
</dbReference>
<keyword evidence="4" id="KW-0677">Repeat</keyword>
<dbReference type="PANTHER" id="PTHR45527:SF1">
    <property type="entry name" value="FATTY ACID SYNTHASE"/>
    <property type="match status" value="1"/>
</dbReference>
<dbReference type="InterPro" id="IPR010071">
    <property type="entry name" value="AA_adenyl_dom"/>
</dbReference>
<gene>
    <name evidence="6" type="ORF">WJM97_14170</name>
</gene>
<name>A0ABZ2UME2_9CYAN</name>
<dbReference type="PROSITE" id="PS00455">
    <property type="entry name" value="AMP_BINDING"/>
    <property type="match status" value="2"/>
</dbReference>
<dbReference type="SUPFAM" id="SSF47336">
    <property type="entry name" value="ACP-like"/>
    <property type="match status" value="2"/>
</dbReference>
<dbReference type="PROSITE" id="PS50075">
    <property type="entry name" value="CARRIER"/>
    <property type="match status" value="2"/>
</dbReference>
<dbReference type="Pfam" id="PF13193">
    <property type="entry name" value="AMP-binding_C"/>
    <property type="match status" value="1"/>
</dbReference>
<dbReference type="InterPro" id="IPR006162">
    <property type="entry name" value="Ppantetheine_attach_site"/>
</dbReference>
<dbReference type="CDD" id="cd02440">
    <property type="entry name" value="AdoMet_MTases"/>
    <property type="match status" value="1"/>
</dbReference>
<dbReference type="InterPro" id="IPR009081">
    <property type="entry name" value="PP-bd_ACP"/>
</dbReference>
<dbReference type="Gene3D" id="3.30.559.10">
    <property type="entry name" value="Chloramphenicol acetyltransferase-like domain"/>
    <property type="match status" value="2"/>
</dbReference>
<dbReference type="InterPro" id="IPR020845">
    <property type="entry name" value="AMP-binding_CS"/>
</dbReference>
<organism evidence="6 7">
    <name type="scientific">Okeanomitos corallinicola TIOX110</name>
    <dbReference type="NCBI Taxonomy" id="3133117"/>
    <lineage>
        <taxon>Bacteria</taxon>
        <taxon>Bacillati</taxon>
        <taxon>Cyanobacteriota</taxon>
        <taxon>Cyanophyceae</taxon>
        <taxon>Nostocales</taxon>
        <taxon>Aphanizomenonaceae</taxon>
        <taxon>Okeanomitos</taxon>
    </lineage>
</organism>